<protein>
    <submittedName>
        <fullName evidence="1">Uncharacterized protein</fullName>
    </submittedName>
</protein>
<organism evidence="1 2">
    <name type="scientific">Candidatus Harrisonbacteria bacterium CG10_big_fil_rev_8_21_14_0_10_38_8</name>
    <dbReference type="NCBI Taxonomy" id="1974582"/>
    <lineage>
        <taxon>Bacteria</taxon>
        <taxon>Candidatus Harrisoniibacteriota</taxon>
    </lineage>
</organism>
<sequence>MKEAPNEQLPEYVKMYSVPGQDEVSAHSFKRYKEDEKYIGEIEELAKVSVENVKTVPESERADLIRRALESNDPNVQLKGAQIIFLAPRSEKAGLIKKALESDDPKVQLMGSHMIYYAQNSEKTDLINIVFRNTKKALESDDPKVQLVGAGMIYHASDNERADLKNIVFQNTKKALESSPLNGLEIWKQMLDYAPDNKKADLIKIALESDDPKVQLVGAELTYCAPDNEVAGLRNIVSKKTKDNLESDDPKVQLVGALMIYQASVEDRVDLRSMVSKNIKQALDNSNADVQEMWAEMTYYVPDNEKADIIKRVLDSDYPNVQLVGAQMIYCAPHNERDDLRDIVSQKAKKNLESDNAKVQEIGGKMIRYAPDYERATLIRKALESSNLETQRIGVLMLRYVPIGDQSLLTEQIIKLGLGSYLIEPPLYDNQEMDGESFSRKEFKKTGSQTILIGGELKDKVILRRVPPTAFLAWKKIYENHQLWRDAGFDYVPIEPILSYRPNKDGLVDVYSGVLDLSLRVWLLKTTMFKGELNEQKNRILSVLSDSRIKHGHEHGNNFCLRFFRDENGQPDFSKVPRLYLIDFDQANS</sequence>
<name>A0A2M6WK22_9BACT</name>
<reference evidence="2" key="1">
    <citation type="submission" date="2017-09" db="EMBL/GenBank/DDBJ databases">
        <title>Depth-based differentiation of microbial function through sediment-hosted aquifers and enrichment of novel symbionts in the deep terrestrial subsurface.</title>
        <authorList>
            <person name="Probst A.J."/>
            <person name="Ladd B."/>
            <person name="Jarett J.K."/>
            <person name="Geller-Mcgrath D.E."/>
            <person name="Sieber C.M.K."/>
            <person name="Emerson J.B."/>
            <person name="Anantharaman K."/>
            <person name="Thomas B.C."/>
            <person name="Malmstrom R."/>
            <person name="Stieglmeier M."/>
            <person name="Klingl A."/>
            <person name="Woyke T."/>
            <person name="Ryan C.M."/>
            <person name="Banfield J.F."/>
        </authorList>
    </citation>
    <scope>NUCLEOTIDE SEQUENCE [LARGE SCALE GENOMIC DNA]</scope>
</reference>
<dbReference type="SUPFAM" id="SSF48371">
    <property type="entry name" value="ARM repeat"/>
    <property type="match status" value="1"/>
</dbReference>
<dbReference type="InterPro" id="IPR016024">
    <property type="entry name" value="ARM-type_fold"/>
</dbReference>
<gene>
    <name evidence="1" type="ORF">COU06_01680</name>
</gene>
<comment type="caution">
    <text evidence="1">The sequence shown here is derived from an EMBL/GenBank/DDBJ whole genome shotgun (WGS) entry which is preliminary data.</text>
</comment>
<evidence type="ECO:0000313" key="2">
    <source>
        <dbReference type="Proteomes" id="UP000229112"/>
    </source>
</evidence>
<dbReference type="AlphaFoldDB" id="A0A2M6WK22"/>
<evidence type="ECO:0000313" key="1">
    <source>
        <dbReference type="EMBL" id="PIT93094.1"/>
    </source>
</evidence>
<proteinExistence type="predicted"/>
<dbReference type="EMBL" id="PFAY01000012">
    <property type="protein sequence ID" value="PIT93094.1"/>
    <property type="molecule type" value="Genomic_DNA"/>
</dbReference>
<accession>A0A2M6WK22</accession>
<dbReference type="Proteomes" id="UP000229112">
    <property type="component" value="Unassembled WGS sequence"/>
</dbReference>